<evidence type="ECO:0000256" key="4">
    <source>
        <dbReference type="ARBA" id="ARBA00022473"/>
    </source>
</evidence>
<dbReference type="GO" id="GO:0003700">
    <property type="term" value="F:DNA-binding transcription factor activity"/>
    <property type="evidence" value="ECO:0007669"/>
    <property type="project" value="InterPro"/>
</dbReference>
<evidence type="ECO:0000256" key="7">
    <source>
        <dbReference type="ARBA" id="ARBA00022888"/>
    </source>
</evidence>
<keyword evidence="4" id="KW-0217">Developmental protein</keyword>
<feature type="site" description="Important for beta-aspartyl-AMP intermediate formation" evidence="12">
    <location>
        <position position="366"/>
    </location>
</feature>
<dbReference type="InterPro" id="IPR001962">
    <property type="entry name" value="Asn_synthase"/>
</dbReference>
<feature type="active site" description="For GATase activity" evidence="10">
    <location>
        <position position="2"/>
    </location>
</feature>
<keyword evidence="6 11" id="KW-0067">ATP-binding</keyword>
<name>A0A9X1RZJ3_9MICO</name>
<dbReference type="InterPro" id="IPR001827">
    <property type="entry name" value="Homeobox_Antennapedia_CS"/>
</dbReference>
<evidence type="ECO:0000256" key="11">
    <source>
        <dbReference type="PIRSR" id="PIRSR001589-2"/>
    </source>
</evidence>
<organism evidence="15 16">
    <name type="scientific">Microbacterium tenebrionis</name>
    <dbReference type="NCBI Taxonomy" id="2830665"/>
    <lineage>
        <taxon>Bacteria</taxon>
        <taxon>Bacillati</taxon>
        <taxon>Actinomycetota</taxon>
        <taxon>Actinomycetes</taxon>
        <taxon>Micrococcales</taxon>
        <taxon>Microbacteriaceae</taxon>
        <taxon>Microbacterium</taxon>
    </lineage>
</organism>
<dbReference type="PROSITE" id="PS00032">
    <property type="entry name" value="ANTENNAPEDIA"/>
    <property type="match status" value="1"/>
</dbReference>
<gene>
    <name evidence="15" type="primary">asnB</name>
    <name evidence="15" type="ORF">KEC56_08985</name>
</gene>
<comment type="catalytic activity">
    <reaction evidence="9">
        <text>L-aspartate + L-glutamine + ATP + H2O = L-asparagine + L-glutamate + AMP + diphosphate + H(+)</text>
        <dbReference type="Rhea" id="RHEA:12228"/>
        <dbReference type="ChEBI" id="CHEBI:15377"/>
        <dbReference type="ChEBI" id="CHEBI:15378"/>
        <dbReference type="ChEBI" id="CHEBI:29985"/>
        <dbReference type="ChEBI" id="CHEBI:29991"/>
        <dbReference type="ChEBI" id="CHEBI:30616"/>
        <dbReference type="ChEBI" id="CHEBI:33019"/>
        <dbReference type="ChEBI" id="CHEBI:58048"/>
        <dbReference type="ChEBI" id="CHEBI:58359"/>
        <dbReference type="ChEBI" id="CHEBI:456215"/>
        <dbReference type="EC" id="6.3.5.4"/>
    </reaction>
</comment>
<comment type="caution">
    <text evidence="15">The sequence shown here is derived from an EMBL/GenBank/DDBJ whole genome shotgun (WGS) entry which is preliminary data.</text>
</comment>
<evidence type="ECO:0000259" key="14">
    <source>
        <dbReference type="PROSITE" id="PS51278"/>
    </source>
</evidence>
<dbReference type="InterPro" id="IPR017932">
    <property type="entry name" value="GATase_2_dom"/>
</dbReference>
<dbReference type="PROSITE" id="PS51278">
    <property type="entry name" value="GATASE_TYPE_2"/>
    <property type="match status" value="1"/>
</dbReference>
<dbReference type="SUPFAM" id="SSF56235">
    <property type="entry name" value="N-terminal nucleophile aminohydrolases (Ntn hydrolases)"/>
    <property type="match status" value="1"/>
</dbReference>
<evidence type="ECO:0000256" key="13">
    <source>
        <dbReference type="SAM" id="MobiDB-lite"/>
    </source>
</evidence>
<dbReference type="EC" id="6.3.5.4" evidence="3"/>
<dbReference type="GO" id="GO:0005524">
    <property type="term" value="F:ATP binding"/>
    <property type="evidence" value="ECO:0007669"/>
    <property type="project" value="UniProtKB-KW"/>
</dbReference>
<protein>
    <recommendedName>
        <fullName evidence="3">asparagine synthase (glutamine-hydrolyzing)</fullName>
        <ecNumber evidence="3">6.3.5.4</ecNumber>
    </recommendedName>
</protein>
<dbReference type="PANTHER" id="PTHR43284">
    <property type="entry name" value="ASPARAGINE SYNTHETASE (GLUTAMINE-HYDROLYZING)"/>
    <property type="match status" value="1"/>
</dbReference>
<dbReference type="Proteomes" id="UP001139289">
    <property type="component" value="Unassembled WGS sequence"/>
</dbReference>
<dbReference type="NCBIfam" id="TIGR01536">
    <property type="entry name" value="asn_synth_AEB"/>
    <property type="match status" value="1"/>
</dbReference>
<evidence type="ECO:0000256" key="12">
    <source>
        <dbReference type="PIRSR" id="PIRSR001589-3"/>
    </source>
</evidence>
<comment type="pathway">
    <text evidence="1">Amino-acid biosynthesis; L-asparagine biosynthesis; L-asparagine from L-aspartate (L-Gln route): step 1/1.</text>
</comment>
<evidence type="ECO:0000256" key="3">
    <source>
        <dbReference type="ARBA" id="ARBA00012737"/>
    </source>
</evidence>
<keyword evidence="15" id="KW-0436">Ligase</keyword>
<keyword evidence="16" id="KW-1185">Reference proteome</keyword>
<dbReference type="InterPro" id="IPR033738">
    <property type="entry name" value="AsnB_N"/>
</dbReference>
<dbReference type="GO" id="GO:0003677">
    <property type="term" value="F:DNA binding"/>
    <property type="evidence" value="ECO:0007669"/>
    <property type="project" value="InterPro"/>
</dbReference>
<dbReference type="GO" id="GO:0005829">
    <property type="term" value="C:cytosol"/>
    <property type="evidence" value="ECO:0007669"/>
    <property type="project" value="TreeGrafter"/>
</dbReference>
<dbReference type="Gene3D" id="3.60.20.10">
    <property type="entry name" value="Glutamine Phosphoribosylpyrophosphate, subunit 1, domain 1"/>
    <property type="match status" value="1"/>
</dbReference>
<evidence type="ECO:0000313" key="15">
    <source>
        <dbReference type="EMBL" id="MCC2029651.1"/>
    </source>
</evidence>
<dbReference type="Pfam" id="PF13537">
    <property type="entry name" value="GATase_7"/>
    <property type="match status" value="1"/>
</dbReference>
<proteinExistence type="inferred from homology"/>
<evidence type="ECO:0000256" key="8">
    <source>
        <dbReference type="ARBA" id="ARBA00022962"/>
    </source>
</evidence>
<comment type="similarity">
    <text evidence="2">Belongs to the asparagine synthetase family.</text>
</comment>
<feature type="binding site" evidence="11">
    <location>
        <position position="98"/>
    </location>
    <ligand>
        <name>L-glutamine</name>
        <dbReference type="ChEBI" id="CHEBI:58359"/>
    </ligand>
</feature>
<dbReference type="AlphaFoldDB" id="A0A9X1RZJ3"/>
<dbReference type="CDD" id="cd00712">
    <property type="entry name" value="AsnB"/>
    <property type="match status" value="1"/>
</dbReference>
<evidence type="ECO:0000256" key="1">
    <source>
        <dbReference type="ARBA" id="ARBA00005187"/>
    </source>
</evidence>
<dbReference type="PIRSF" id="PIRSF001589">
    <property type="entry name" value="Asn_synthetase_glu-h"/>
    <property type="match status" value="1"/>
</dbReference>
<dbReference type="InterPro" id="IPR051786">
    <property type="entry name" value="ASN_synthetase/amidase"/>
</dbReference>
<evidence type="ECO:0000256" key="9">
    <source>
        <dbReference type="ARBA" id="ARBA00048741"/>
    </source>
</evidence>
<dbReference type="InterPro" id="IPR006426">
    <property type="entry name" value="Asn_synth_AEB"/>
</dbReference>
<keyword evidence="5 11" id="KW-0547">Nucleotide-binding</keyword>
<dbReference type="Pfam" id="PF00733">
    <property type="entry name" value="Asn_synthase"/>
    <property type="match status" value="1"/>
</dbReference>
<keyword evidence="8 10" id="KW-0315">Glutamine amidotransferase</keyword>
<evidence type="ECO:0000256" key="5">
    <source>
        <dbReference type="ARBA" id="ARBA00022741"/>
    </source>
</evidence>
<dbReference type="SUPFAM" id="SSF52402">
    <property type="entry name" value="Adenine nucleotide alpha hydrolases-like"/>
    <property type="match status" value="1"/>
</dbReference>
<keyword evidence="10" id="KW-0028">Amino-acid biosynthesis</keyword>
<dbReference type="EMBL" id="JAGTTM010000002">
    <property type="protein sequence ID" value="MCC2029651.1"/>
    <property type="molecule type" value="Genomic_DNA"/>
</dbReference>
<dbReference type="RefSeq" id="WP_227530677.1">
    <property type="nucleotide sequence ID" value="NZ_JAGTTM010000002.1"/>
</dbReference>
<sequence length="662" mass="74206">MCGICGVFDPVTTTPPDLILRMMTAIAHRGPDGSGYFRDDTTALGHTRLAIIDVDGGVQPMTGEHERVWLVFNGEIFNYVELADELRSRGHRFRTASDTEVIVHAWEEWGPDCFRRFNGQWAIALWDRRARELILSRDRYGIQPLYYTRSGSRVLFASEIKSLFSDLTVTRELDPDGIDDLLTAWSPVAPRTLFTGIRQVVPGTYLQIDEHGVTSHMYWEPAFPDRGAEPARDLQHNTERLREAVIDATRLRFQRSDVPVGAYLSGGIDSAVTAAVITEFADADVHTFSLRFTDAEYDEGHYQRLMRQRLGTVHREVAVTGEDIAEALPRAVWHAESAFLRSAPAPMMLLSQLVRDEGYKVVVTGEGADEVLAGYDIFREAKVRALMAEEPDAAVRAELTEQLYPWMRRSPGQVPAFAESFFNRPFAPNDLGVSHRTRWVTTASIASMLHPDRRASGSADRILADMPTGAARWDPLSRAQWLEMRTLLSGYLLSSQGDRMLMANSVEGRFPFLDHRVFDIAAAAPAEHKLHGLDEKHLLKRAFADLIPAEIIDRPKQPYRAPDAASIFLTDAPDWVADATSPGEIVAAGIWNPRAVELLMQKGRRAEGRGMGNTDNMRVMGVLTMQLLHRMLVRDWRAPEPLPPRPVVTFDRTSGNPAGEWT</sequence>
<dbReference type="Gene3D" id="3.40.50.620">
    <property type="entry name" value="HUPs"/>
    <property type="match status" value="2"/>
</dbReference>
<evidence type="ECO:0000313" key="16">
    <source>
        <dbReference type="Proteomes" id="UP001139289"/>
    </source>
</evidence>
<dbReference type="CDD" id="cd01991">
    <property type="entry name" value="Asn_synthase_B_C"/>
    <property type="match status" value="1"/>
</dbReference>
<dbReference type="InterPro" id="IPR029055">
    <property type="entry name" value="Ntn_hydrolases_N"/>
</dbReference>
<dbReference type="PANTHER" id="PTHR43284:SF1">
    <property type="entry name" value="ASPARAGINE SYNTHETASE"/>
    <property type="match status" value="1"/>
</dbReference>
<accession>A0A9X1RZJ3</accession>
<reference evidence="15" key="1">
    <citation type="submission" date="2021-04" db="EMBL/GenBank/DDBJ databases">
        <title>Microbacterium tenobrionis sp. nov. and Microbacterium allomyrinae sp. nov., isolated from larvae of Tenobrio molitor and Allomyrina dichotoma, respectively.</title>
        <authorList>
            <person name="Lee S.D."/>
        </authorList>
    </citation>
    <scope>NUCLEOTIDE SEQUENCE</scope>
    <source>
        <strain evidence="15">YMB-B2</strain>
    </source>
</reference>
<dbReference type="GO" id="GO:0006529">
    <property type="term" value="P:asparagine biosynthetic process"/>
    <property type="evidence" value="ECO:0007669"/>
    <property type="project" value="UniProtKB-KW"/>
</dbReference>
<dbReference type="GO" id="GO:0004066">
    <property type="term" value="F:asparagine synthase (glutamine-hydrolyzing) activity"/>
    <property type="evidence" value="ECO:0007669"/>
    <property type="project" value="UniProtKB-EC"/>
</dbReference>
<feature type="domain" description="Glutamine amidotransferase type-2" evidence="14">
    <location>
        <begin position="2"/>
        <end position="211"/>
    </location>
</feature>
<evidence type="ECO:0000256" key="10">
    <source>
        <dbReference type="PIRSR" id="PIRSR001589-1"/>
    </source>
</evidence>
<evidence type="ECO:0000256" key="2">
    <source>
        <dbReference type="ARBA" id="ARBA00005752"/>
    </source>
</evidence>
<evidence type="ECO:0000256" key="6">
    <source>
        <dbReference type="ARBA" id="ARBA00022840"/>
    </source>
</evidence>
<dbReference type="InterPro" id="IPR014729">
    <property type="entry name" value="Rossmann-like_a/b/a_fold"/>
</dbReference>
<feature type="region of interest" description="Disordered" evidence="13">
    <location>
        <begin position="643"/>
        <end position="662"/>
    </location>
</feature>
<keyword evidence="7 10" id="KW-0061">Asparagine biosynthesis</keyword>